<gene>
    <name evidence="3" type="ORF">KCG49_06465</name>
</gene>
<reference evidence="3" key="1">
    <citation type="submission" date="2021-04" db="EMBL/GenBank/DDBJ databases">
        <authorList>
            <person name="Pira H."/>
            <person name="Risdian C."/>
            <person name="Wink J."/>
        </authorList>
    </citation>
    <scope>NUCLEOTIDE SEQUENCE</scope>
    <source>
        <strain evidence="3">WHY3</strain>
    </source>
</reference>
<dbReference type="AlphaFoldDB" id="A0A9X1JMU0"/>
<dbReference type="EMBL" id="JAGSPD010000004">
    <property type="protein sequence ID" value="MBV7268825.1"/>
    <property type="molecule type" value="Genomic_DNA"/>
</dbReference>
<evidence type="ECO:0000313" key="3">
    <source>
        <dbReference type="EMBL" id="MBV7268825.1"/>
    </source>
</evidence>
<evidence type="ECO:0000313" key="4">
    <source>
        <dbReference type="Proteomes" id="UP001138894"/>
    </source>
</evidence>
<keyword evidence="4" id="KW-1185">Reference proteome</keyword>
<evidence type="ECO:0000259" key="2">
    <source>
        <dbReference type="Pfam" id="PF11127"/>
    </source>
</evidence>
<protein>
    <submittedName>
        <fullName evidence="3">DUF2892 domain-containing protein</fullName>
    </submittedName>
</protein>
<feature type="transmembrane region" description="Helical" evidence="1">
    <location>
        <begin position="35"/>
        <end position="61"/>
    </location>
</feature>
<feature type="transmembrane region" description="Helical" evidence="1">
    <location>
        <begin position="12"/>
        <end position="29"/>
    </location>
</feature>
<accession>A0A9X1JMU0</accession>
<feature type="domain" description="Inner membrane protein YgaP-like transmembrane" evidence="2">
    <location>
        <begin position="1"/>
        <end position="65"/>
    </location>
</feature>
<comment type="caution">
    <text evidence="3">The sequence shown here is derived from an EMBL/GenBank/DDBJ whole genome shotgun (WGS) entry which is preliminary data.</text>
</comment>
<name>A0A9X1JMU0_9FLAO</name>
<proteinExistence type="predicted"/>
<dbReference type="RefSeq" id="WP_218545370.1">
    <property type="nucleotide sequence ID" value="NZ_JAGSPD010000004.1"/>
</dbReference>
<evidence type="ECO:0000256" key="1">
    <source>
        <dbReference type="SAM" id="Phobius"/>
    </source>
</evidence>
<keyword evidence="1" id="KW-0812">Transmembrane</keyword>
<dbReference type="Pfam" id="PF11127">
    <property type="entry name" value="YgaP-like_TM"/>
    <property type="match status" value="1"/>
</dbReference>
<dbReference type="Proteomes" id="UP001138894">
    <property type="component" value="Unassembled WGS sequence"/>
</dbReference>
<dbReference type="InterPro" id="IPR021309">
    <property type="entry name" value="YgaP-like_TM"/>
</dbReference>
<keyword evidence="1" id="KW-0472">Membrane</keyword>
<keyword evidence="1" id="KW-1133">Transmembrane helix</keyword>
<organism evidence="3 4">
    <name type="scientific">Winogradskyella luteola</name>
    <dbReference type="NCBI Taxonomy" id="2828330"/>
    <lineage>
        <taxon>Bacteria</taxon>
        <taxon>Pseudomonadati</taxon>
        <taxon>Bacteroidota</taxon>
        <taxon>Flavobacteriia</taxon>
        <taxon>Flavobacteriales</taxon>
        <taxon>Flavobacteriaceae</taxon>
        <taxon>Winogradskyella</taxon>
    </lineage>
</organism>
<sequence length="70" mass="7591">MKKNMGTADRVIRIIIAAIVGVLYFKEIISGTLGIILLVVAGIFILTSFISFCPLYAPFGIRTCSIGNKK</sequence>